<evidence type="ECO:0000256" key="1">
    <source>
        <dbReference type="SAM" id="MobiDB-lite"/>
    </source>
</evidence>
<comment type="caution">
    <text evidence="2">The sequence shown here is derived from an EMBL/GenBank/DDBJ whole genome shotgun (WGS) entry which is preliminary data.</text>
</comment>
<proteinExistence type="predicted"/>
<accession>A0A1F5KIH2</accession>
<feature type="compositionally biased region" description="Low complexity" evidence="1">
    <location>
        <begin position="80"/>
        <end position="110"/>
    </location>
</feature>
<dbReference type="Proteomes" id="UP000177328">
    <property type="component" value="Unassembled WGS sequence"/>
</dbReference>
<sequence length="256" mass="28563">MSELPTPILGSSRRPRPTRENYFRARLRNSILAGGLSLLSLSIGYLPHRVSAQEVTVRPKQSIPLGLVTPTPRAELVSEAAAPAENEEAPPSIEELISPESEPTDPATSTPLPPPPLSYRDRLFQVIDTIGPEQGINPGWMRQNTICEYRKYLDGVSTDLDQGPYWGPWQYDPATFSKFFNLQDLTPELREHFKEKPLDLRVLMKDPEVSTLVAARMIRFFGNKNGARELYSQWPNCGPQATRIALGGNSALIILN</sequence>
<dbReference type="AlphaFoldDB" id="A0A1F5KIH2"/>
<gene>
    <name evidence="2" type="ORF">A3D25_00620</name>
</gene>
<reference evidence="2 3" key="1">
    <citation type="journal article" date="2016" name="Nat. Commun.">
        <title>Thousands of microbial genomes shed light on interconnected biogeochemical processes in an aquifer system.</title>
        <authorList>
            <person name="Anantharaman K."/>
            <person name="Brown C.T."/>
            <person name="Hug L.A."/>
            <person name="Sharon I."/>
            <person name="Castelle C.J."/>
            <person name="Probst A.J."/>
            <person name="Thomas B.C."/>
            <person name="Singh A."/>
            <person name="Wilkins M.J."/>
            <person name="Karaoz U."/>
            <person name="Brodie E.L."/>
            <person name="Williams K.H."/>
            <person name="Hubbard S.S."/>
            <person name="Banfield J.F."/>
        </authorList>
    </citation>
    <scope>NUCLEOTIDE SEQUENCE [LARGE SCALE GENOMIC DNA]</scope>
</reference>
<evidence type="ECO:0000313" key="2">
    <source>
        <dbReference type="EMBL" id="OGE40605.1"/>
    </source>
</evidence>
<evidence type="ECO:0000313" key="3">
    <source>
        <dbReference type="Proteomes" id="UP000177328"/>
    </source>
</evidence>
<dbReference type="EMBL" id="MFDD01000008">
    <property type="protein sequence ID" value="OGE40605.1"/>
    <property type="molecule type" value="Genomic_DNA"/>
</dbReference>
<feature type="region of interest" description="Disordered" evidence="1">
    <location>
        <begin position="80"/>
        <end position="117"/>
    </location>
</feature>
<protein>
    <submittedName>
        <fullName evidence="2">Uncharacterized protein</fullName>
    </submittedName>
</protein>
<organism evidence="2 3">
    <name type="scientific">Candidatus Daviesbacteria bacterium RIFCSPHIGHO2_02_FULL_43_12</name>
    <dbReference type="NCBI Taxonomy" id="1797776"/>
    <lineage>
        <taxon>Bacteria</taxon>
        <taxon>Candidatus Daviesiibacteriota</taxon>
    </lineage>
</organism>
<name>A0A1F5KIH2_9BACT</name>